<accession>A0AAV4BI09</accession>
<sequence length="159" mass="19123">MRLTRGEKVRADCFDQNAYCGKFITPPRWLIYSGVSSWATFQMKYERFARDPSFNAQQAKVYLSCVLAGRAADYYFWLKHLDTHFEYLQKWLMEQRFVPQRQRKTTFLSFQNVRQKHVESLWDWADQVHHLALGAFEMVANAELRERDIELMLFKFYNG</sequence>
<dbReference type="Proteomes" id="UP000735302">
    <property type="component" value="Unassembled WGS sequence"/>
</dbReference>
<dbReference type="EMBL" id="BLXT01004907">
    <property type="protein sequence ID" value="GFO17969.1"/>
    <property type="molecule type" value="Genomic_DNA"/>
</dbReference>
<dbReference type="AlphaFoldDB" id="A0AAV4BI09"/>
<gene>
    <name evidence="1" type="ORF">PoB_004447400</name>
</gene>
<reference evidence="1 2" key="1">
    <citation type="journal article" date="2021" name="Elife">
        <title>Chloroplast acquisition without the gene transfer in kleptoplastic sea slugs, Plakobranchus ocellatus.</title>
        <authorList>
            <person name="Maeda T."/>
            <person name="Takahashi S."/>
            <person name="Yoshida T."/>
            <person name="Shimamura S."/>
            <person name="Takaki Y."/>
            <person name="Nagai Y."/>
            <person name="Toyoda A."/>
            <person name="Suzuki Y."/>
            <person name="Arimoto A."/>
            <person name="Ishii H."/>
            <person name="Satoh N."/>
            <person name="Nishiyama T."/>
            <person name="Hasebe M."/>
            <person name="Maruyama T."/>
            <person name="Minagawa J."/>
            <person name="Obokata J."/>
            <person name="Shigenobu S."/>
        </authorList>
    </citation>
    <scope>NUCLEOTIDE SEQUENCE [LARGE SCALE GENOMIC DNA]</scope>
</reference>
<comment type="caution">
    <text evidence="1">The sequence shown here is derived from an EMBL/GenBank/DDBJ whole genome shotgun (WGS) entry which is preliminary data.</text>
</comment>
<keyword evidence="2" id="KW-1185">Reference proteome</keyword>
<evidence type="ECO:0000313" key="1">
    <source>
        <dbReference type="EMBL" id="GFO17969.1"/>
    </source>
</evidence>
<name>A0AAV4BI09_9GAST</name>
<evidence type="ECO:0000313" key="2">
    <source>
        <dbReference type="Proteomes" id="UP000735302"/>
    </source>
</evidence>
<protein>
    <submittedName>
        <fullName evidence="1">Slain motif-containing protein 2</fullName>
    </submittedName>
</protein>
<proteinExistence type="predicted"/>
<organism evidence="1 2">
    <name type="scientific">Plakobranchus ocellatus</name>
    <dbReference type="NCBI Taxonomy" id="259542"/>
    <lineage>
        <taxon>Eukaryota</taxon>
        <taxon>Metazoa</taxon>
        <taxon>Spiralia</taxon>
        <taxon>Lophotrochozoa</taxon>
        <taxon>Mollusca</taxon>
        <taxon>Gastropoda</taxon>
        <taxon>Heterobranchia</taxon>
        <taxon>Euthyneura</taxon>
        <taxon>Panpulmonata</taxon>
        <taxon>Sacoglossa</taxon>
        <taxon>Placobranchoidea</taxon>
        <taxon>Plakobranchidae</taxon>
        <taxon>Plakobranchus</taxon>
    </lineage>
</organism>